<keyword evidence="2" id="KW-1185">Reference proteome</keyword>
<organism evidence="1 2">
    <name type="scientific">Escallonia rubra</name>
    <dbReference type="NCBI Taxonomy" id="112253"/>
    <lineage>
        <taxon>Eukaryota</taxon>
        <taxon>Viridiplantae</taxon>
        <taxon>Streptophyta</taxon>
        <taxon>Embryophyta</taxon>
        <taxon>Tracheophyta</taxon>
        <taxon>Spermatophyta</taxon>
        <taxon>Magnoliopsida</taxon>
        <taxon>eudicotyledons</taxon>
        <taxon>Gunneridae</taxon>
        <taxon>Pentapetalae</taxon>
        <taxon>asterids</taxon>
        <taxon>campanulids</taxon>
        <taxon>Escalloniales</taxon>
        <taxon>Escalloniaceae</taxon>
        <taxon>Escallonia</taxon>
    </lineage>
</organism>
<reference evidence="1" key="1">
    <citation type="submission" date="2022-12" db="EMBL/GenBank/DDBJ databases">
        <title>Draft genome assemblies for two species of Escallonia (Escalloniales).</title>
        <authorList>
            <person name="Chanderbali A."/>
            <person name="Dervinis C."/>
            <person name="Anghel I."/>
            <person name="Soltis D."/>
            <person name="Soltis P."/>
            <person name="Zapata F."/>
        </authorList>
    </citation>
    <scope>NUCLEOTIDE SEQUENCE</scope>
    <source>
        <strain evidence="1">UCBG92.1500</strain>
        <tissue evidence="1">Leaf</tissue>
    </source>
</reference>
<comment type="caution">
    <text evidence="1">The sequence shown here is derived from an EMBL/GenBank/DDBJ whole genome shotgun (WGS) entry which is preliminary data.</text>
</comment>
<name>A0AA88QQY0_9ASTE</name>
<dbReference type="Proteomes" id="UP001187471">
    <property type="component" value="Unassembled WGS sequence"/>
</dbReference>
<protein>
    <submittedName>
        <fullName evidence="1">Uncharacterized protein</fullName>
    </submittedName>
</protein>
<proteinExistence type="predicted"/>
<accession>A0AA88QQY0</accession>
<gene>
    <name evidence="1" type="ORF">RJ640_025373</name>
</gene>
<evidence type="ECO:0000313" key="2">
    <source>
        <dbReference type="Proteomes" id="UP001187471"/>
    </source>
</evidence>
<dbReference type="EMBL" id="JAVXUO010002584">
    <property type="protein sequence ID" value="KAK2971423.1"/>
    <property type="molecule type" value="Genomic_DNA"/>
</dbReference>
<dbReference type="AlphaFoldDB" id="A0AA88QQY0"/>
<evidence type="ECO:0000313" key="1">
    <source>
        <dbReference type="EMBL" id="KAK2971423.1"/>
    </source>
</evidence>
<sequence>MDAILTDGRERIKMNEALVRMLLRQCLKWLIHRLYYGLPIGSATLARTRRDAGQQPSTTKLLFNVCIKFPALLTLLNLPDDMVALLSFLSSTISFLLPSLNQQFK</sequence>